<name>A0A0F9K3G4_9ZZZZ</name>
<organism evidence="1">
    <name type="scientific">marine sediment metagenome</name>
    <dbReference type="NCBI Taxonomy" id="412755"/>
    <lineage>
        <taxon>unclassified sequences</taxon>
        <taxon>metagenomes</taxon>
        <taxon>ecological metagenomes</taxon>
    </lineage>
</organism>
<comment type="caution">
    <text evidence="1">The sequence shown here is derived from an EMBL/GenBank/DDBJ whole genome shotgun (WGS) entry which is preliminary data.</text>
</comment>
<evidence type="ECO:0000313" key="1">
    <source>
        <dbReference type="EMBL" id="KKM76634.1"/>
    </source>
</evidence>
<sequence>MINIPNYIREKIKQSDSSLDTRSGSVLNDFLVSPLTSILEPYQLEHLEVLNQMTLDDVDSLSTDQMDAIAATFVMERTTGSKASGYVQFYYNTPRAIIIPKGFALSYNGKNFKTSVEYSITKSQMETNLTQFPYYITGNVQIVADENGINGNVDPNSLFTATGTLSTTPVKITNTLALVGGVDGETNSALYNRIKSTIHGKSLASPLAIKETITDNFTDIVDVQVVGAGDIQMIRDLTNTIQEVENYKSIDYALTYSGVHDGEYDSKHIAFTGNFLDTDETADIQFPAITGWTQEFSTSLYQGLYDLYDMQYAQQDQYAIIREYWGDTYINPLIQPDLQMIMASGMWQIHDGLHPDNAIFYLEEFGLLANKLRMGKTLSPDAANNVQLPLAQISGIYEMLTSGNDIQIANAQEQLNESISPRSYNNLSPIIHKAIDQHLGIEIFCDMMSTDNTEDGEMAYITVLRNSEIFLPHDGYGIAWRKQPEFLLRMNRNWGLNAIGPINTGGQGTTQIEANIYYREQNDIEHKAADLLKFREIYGYTPTITTAGYIEDNPELMRYNVYLIDNDILQENIWIGHDQLWDQTSGRNQFLQAAKVWIEPEVTYQFKIKLYTNMGVEAWVYDLSNPPAEPYSAANRVINRGQTYPPYVTQSGDKIQTDTGIDILESSRNHFGVAVAETRNSEWYLDNLLVNTFVETFPMQLFRMKPDAVFFTPSETAQVNYHGIGYDPGQFILDNEVGHSKVKMSVFNVNDDDWETAGTSLATINSTRAQQKISIDLDPLSYYLDSTGYVNIAATAANSGPDFPDDVEHTIRTYYIEMNNVLANAVHRGNTVDVYVHDPDNIKRGSVNLLMPGSTVTLTTIQNINPFIIEIIEIKEGISKVVFDPSSYSINNLVDSKSYSADANQVISFDIDNMENTLVDITYYYWTNGPLVDALINDPDSRYPAADIMVKAMPPTIITATSLEYSGGITEAEMKIKIAEYFNSLTATSFDISDIVNVMYDNGATYVNTDMSLTIREYDTTASVTTTIFTANTYTIATNNISRFYTNVDELYGVTQI</sequence>
<gene>
    <name evidence="1" type="ORF">LCGC14_1378190</name>
</gene>
<proteinExistence type="predicted"/>
<protein>
    <submittedName>
        <fullName evidence="1">Uncharacterized protein</fullName>
    </submittedName>
</protein>
<accession>A0A0F9K3G4</accession>
<reference evidence="1" key="1">
    <citation type="journal article" date="2015" name="Nature">
        <title>Complex archaea that bridge the gap between prokaryotes and eukaryotes.</title>
        <authorList>
            <person name="Spang A."/>
            <person name="Saw J.H."/>
            <person name="Jorgensen S.L."/>
            <person name="Zaremba-Niedzwiedzka K."/>
            <person name="Martijn J."/>
            <person name="Lind A.E."/>
            <person name="van Eijk R."/>
            <person name="Schleper C."/>
            <person name="Guy L."/>
            <person name="Ettema T.J."/>
        </authorList>
    </citation>
    <scope>NUCLEOTIDE SEQUENCE</scope>
</reference>
<dbReference type="AlphaFoldDB" id="A0A0F9K3G4"/>
<dbReference type="EMBL" id="LAZR01008775">
    <property type="protein sequence ID" value="KKM76634.1"/>
    <property type="molecule type" value="Genomic_DNA"/>
</dbReference>